<feature type="transmembrane region" description="Helical" evidence="7">
    <location>
        <begin position="352"/>
        <end position="371"/>
    </location>
</feature>
<sequence>MTTPPIYTTSTSAGGIRLNEYPPSRRSSSHHAVSHKASSAKNAPYGDHPEVGPAKDGSHGESGGMDDDEPLFDAVFGELSAKGPNYRAVGTMGAFVLITKANLGLGVLSIPFVFMTLGIVPGVIVILVVQTMIGYCAAAIGPFKRNHPEVYGLADAGYVFGGVWAKEYLYGVFSVNLIMIISSAIVSISVALNAISVHGACTAIFVAVAAIAGCFMGSFRTLNKITWFGWVGLAFLIASVLTLTVAVGVQDRPAAAPPTGPWDKDIKVVAKPPFAAAMGAVNAVMFSYGATPTYFNIISEMRDPRGYTTAMASSIGLMTVVYLVIGNVVYHFTGQYVSSPSLGSAGPLMKKVCYGIALPALFASLTIVTHIQSKHVFVRILSTPSRQRHLVSNSWTHWLTWIGTLVGSSLIAYVIASAVPNFGSIISLIGALIVPSAAIIPYPLMWWHDNWRFRTSEERREPKRQLLFVINAIIVLVGLFITGAGTYSAVEDIIASTAAGAGPWTCADNSNSVKKAE</sequence>
<feature type="transmembrane region" description="Helical" evidence="7">
    <location>
        <begin position="466"/>
        <end position="487"/>
    </location>
</feature>
<gene>
    <name evidence="9" type="primary">mtr_30</name>
    <name evidence="9" type="ORF">LOC62_07G009726</name>
</gene>
<dbReference type="GO" id="GO:0015179">
    <property type="term" value="F:L-amino acid transmembrane transporter activity"/>
    <property type="evidence" value="ECO:0007669"/>
    <property type="project" value="TreeGrafter"/>
</dbReference>
<feature type="transmembrane region" description="Helical" evidence="7">
    <location>
        <begin position="227"/>
        <end position="249"/>
    </location>
</feature>
<keyword evidence="3 7" id="KW-0812">Transmembrane</keyword>
<accession>A0AAF0YK86</accession>
<evidence type="ECO:0000313" key="10">
    <source>
        <dbReference type="Proteomes" id="UP000827549"/>
    </source>
</evidence>
<dbReference type="PANTHER" id="PTHR22950">
    <property type="entry name" value="AMINO ACID TRANSPORTER"/>
    <property type="match status" value="1"/>
</dbReference>
<feature type="transmembrane region" description="Helical" evidence="7">
    <location>
        <begin position="195"/>
        <end position="215"/>
    </location>
</feature>
<feature type="region of interest" description="Disordered" evidence="6">
    <location>
        <begin position="1"/>
        <end position="64"/>
    </location>
</feature>
<feature type="transmembrane region" description="Helical" evidence="7">
    <location>
        <begin position="395"/>
        <end position="416"/>
    </location>
</feature>
<feature type="transmembrane region" description="Helical" evidence="7">
    <location>
        <begin position="92"/>
        <end position="113"/>
    </location>
</feature>
<comment type="similarity">
    <text evidence="2">Belongs to the amino acid/polyamine transporter 2 family.</text>
</comment>
<evidence type="ECO:0000259" key="8">
    <source>
        <dbReference type="Pfam" id="PF01490"/>
    </source>
</evidence>
<dbReference type="GO" id="GO:0016020">
    <property type="term" value="C:membrane"/>
    <property type="evidence" value="ECO:0007669"/>
    <property type="project" value="UniProtKB-SubCell"/>
</dbReference>
<evidence type="ECO:0000256" key="5">
    <source>
        <dbReference type="ARBA" id="ARBA00023136"/>
    </source>
</evidence>
<feature type="transmembrane region" description="Helical" evidence="7">
    <location>
        <begin position="168"/>
        <end position="189"/>
    </location>
</feature>
<feature type="domain" description="Amino acid transporter transmembrane" evidence="8">
    <location>
        <begin position="92"/>
        <end position="486"/>
    </location>
</feature>
<evidence type="ECO:0000256" key="7">
    <source>
        <dbReference type="SAM" id="Phobius"/>
    </source>
</evidence>
<dbReference type="InterPro" id="IPR013057">
    <property type="entry name" value="AA_transpt_TM"/>
</dbReference>
<name>A0AAF0YK86_9TREE</name>
<evidence type="ECO:0000313" key="9">
    <source>
        <dbReference type="EMBL" id="WOO86241.1"/>
    </source>
</evidence>
<comment type="subcellular location">
    <subcellularLocation>
        <location evidence="1">Membrane</location>
        <topology evidence="1">Multi-pass membrane protein</topology>
    </subcellularLocation>
</comment>
<feature type="transmembrane region" description="Helical" evidence="7">
    <location>
        <begin position="274"/>
        <end position="295"/>
    </location>
</feature>
<feature type="transmembrane region" description="Helical" evidence="7">
    <location>
        <begin position="307"/>
        <end position="332"/>
    </location>
</feature>
<dbReference type="AlphaFoldDB" id="A0AAF0YK86"/>
<protein>
    <submittedName>
        <fullName evidence="9">N amino acid transport system protein</fullName>
    </submittedName>
</protein>
<dbReference type="GeneID" id="87812887"/>
<evidence type="ECO:0000256" key="1">
    <source>
        <dbReference type="ARBA" id="ARBA00004141"/>
    </source>
</evidence>
<feature type="transmembrane region" description="Helical" evidence="7">
    <location>
        <begin position="422"/>
        <end position="445"/>
    </location>
</feature>
<keyword evidence="4 7" id="KW-1133">Transmembrane helix</keyword>
<dbReference type="EMBL" id="CP086720">
    <property type="protein sequence ID" value="WOO86241.1"/>
    <property type="molecule type" value="Genomic_DNA"/>
</dbReference>
<feature type="compositionally biased region" description="Polar residues" evidence="6">
    <location>
        <begin position="1"/>
        <end position="13"/>
    </location>
</feature>
<evidence type="ECO:0000256" key="3">
    <source>
        <dbReference type="ARBA" id="ARBA00022692"/>
    </source>
</evidence>
<dbReference type="Pfam" id="PF01490">
    <property type="entry name" value="Aa_trans"/>
    <property type="match status" value="1"/>
</dbReference>
<evidence type="ECO:0000256" key="2">
    <source>
        <dbReference type="ARBA" id="ARBA00008066"/>
    </source>
</evidence>
<keyword evidence="5 7" id="KW-0472">Membrane</keyword>
<feature type="transmembrane region" description="Helical" evidence="7">
    <location>
        <begin position="119"/>
        <end position="140"/>
    </location>
</feature>
<proteinExistence type="inferred from homology"/>
<organism evidence="9 10">
    <name type="scientific">Vanrija pseudolonga</name>
    <dbReference type="NCBI Taxonomy" id="143232"/>
    <lineage>
        <taxon>Eukaryota</taxon>
        <taxon>Fungi</taxon>
        <taxon>Dikarya</taxon>
        <taxon>Basidiomycota</taxon>
        <taxon>Agaricomycotina</taxon>
        <taxon>Tremellomycetes</taxon>
        <taxon>Trichosporonales</taxon>
        <taxon>Trichosporonaceae</taxon>
        <taxon>Vanrija</taxon>
    </lineage>
</organism>
<dbReference type="RefSeq" id="XP_062632267.1">
    <property type="nucleotide sequence ID" value="XM_062776283.1"/>
</dbReference>
<dbReference type="PANTHER" id="PTHR22950:SF683">
    <property type="entry name" value="AMINO ACID TRANSPORTER (EUROFUNG)"/>
    <property type="match status" value="1"/>
</dbReference>
<reference evidence="9" key="1">
    <citation type="submission" date="2023-10" db="EMBL/GenBank/DDBJ databases">
        <authorList>
            <person name="Noh H."/>
        </authorList>
    </citation>
    <scope>NUCLEOTIDE SEQUENCE</scope>
    <source>
        <strain evidence="9">DUCC4014</strain>
    </source>
</reference>
<evidence type="ECO:0000256" key="4">
    <source>
        <dbReference type="ARBA" id="ARBA00022989"/>
    </source>
</evidence>
<dbReference type="Proteomes" id="UP000827549">
    <property type="component" value="Chromosome 7"/>
</dbReference>
<evidence type="ECO:0000256" key="6">
    <source>
        <dbReference type="SAM" id="MobiDB-lite"/>
    </source>
</evidence>
<keyword evidence="10" id="KW-1185">Reference proteome</keyword>